<proteinExistence type="predicted"/>
<sequence length="113" mass="12176">MLSQSAANPLTSASAEERRDLAFFLIIPNISPLVSVRSVSESWLILIWSTFLLVSPRPPGLYVPSQIPHQTKMDTSPAAFHLSGSVLEIVIDTTNDWCGGNDPLLSLTVAGSI</sequence>
<evidence type="ECO:0000313" key="1">
    <source>
        <dbReference type="EMBL" id="OJJ05049.1"/>
    </source>
</evidence>
<dbReference type="OrthoDB" id="5330139at2759"/>
<dbReference type="Proteomes" id="UP000184073">
    <property type="component" value="Unassembled WGS sequence"/>
</dbReference>
<dbReference type="RefSeq" id="XP_040670811.1">
    <property type="nucleotide sequence ID" value="XM_040817316.1"/>
</dbReference>
<reference evidence="2" key="1">
    <citation type="journal article" date="2017" name="Genome Biol.">
        <title>Comparative genomics reveals high biological diversity and specific adaptations in the industrially and medically important fungal genus Aspergillus.</title>
        <authorList>
            <person name="de Vries R.P."/>
            <person name="Riley R."/>
            <person name="Wiebenga A."/>
            <person name="Aguilar-Osorio G."/>
            <person name="Amillis S."/>
            <person name="Uchima C.A."/>
            <person name="Anderluh G."/>
            <person name="Asadollahi M."/>
            <person name="Askin M."/>
            <person name="Barry K."/>
            <person name="Battaglia E."/>
            <person name="Bayram O."/>
            <person name="Benocci T."/>
            <person name="Braus-Stromeyer S.A."/>
            <person name="Caldana C."/>
            <person name="Canovas D."/>
            <person name="Cerqueira G.C."/>
            <person name="Chen F."/>
            <person name="Chen W."/>
            <person name="Choi C."/>
            <person name="Clum A."/>
            <person name="Dos Santos R.A."/>
            <person name="Damasio A.R."/>
            <person name="Diallinas G."/>
            <person name="Emri T."/>
            <person name="Fekete E."/>
            <person name="Flipphi M."/>
            <person name="Freyberg S."/>
            <person name="Gallo A."/>
            <person name="Gournas C."/>
            <person name="Habgood R."/>
            <person name="Hainaut M."/>
            <person name="Harispe M.L."/>
            <person name="Henrissat B."/>
            <person name="Hilden K.S."/>
            <person name="Hope R."/>
            <person name="Hossain A."/>
            <person name="Karabika E."/>
            <person name="Karaffa L."/>
            <person name="Karanyi Z."/>
            <person name="Krasevec N."/>
            <person name="Kuo A."/>
            <person name="Kusch H."/>
            <person name="LaButti K."/>
            <person name="Lagendijk E.L."/>
            <person name="Lapidus A."/>
            <person name="Levasseur A."/>
            <person name="Lindquist E."/>
            <person name="Lipzen A."/>
            <person name="Logrieco A.F."/>
            <person name="MacCabe A."/>
            <person name="Maekelae M.R."/>
            <person name="Malavazi I."/>
            <person name="Melin P."/>
            <person name="Meyer V."/>
            <person name="Mielnichuk N."/>
            <person name="Miskei M."/>
            <person name="Molnar A.P."/>
            <person name="Mule G."/>
            <person name="Ngan C.Y."/>
            <person name="Orejas M."/>
            <person name="Orosz E."/>
            <person name="Ouedraogo J.P."/>
            <person name="Overkamp K.M."/>
            <person name="Park H.-S."/>
            <person name="Perrone G."/>
            <person name="Piumi F."/>
            <person name="Punt P.J."/>
            <person name="Ram A.F."/>
            <person name="Ramon A."/>
            <person name="Rauscher S."/>
            <person name="Record E."/>
            <person name="Riano-Pachon D.M."/>
            <person name="Robert V."/>
            <person name="Roehrig J."/>
            <person name="Ruller R."/>
            <person name="Salamov A."/>
            <person name="Salih N.S."/>
            <person name="Samson R.A."/>
            <person name="Sandor E."/>
            <person name="Sanguinetti M."/>
            <person name="Schuetze T."/>
            <person name="Sepcic K."/>
            <person name="Shelest E."/>
            <person name="Sherlock G."/>
            <person name="Sophianopoulou V."/>
            <person name="Squina F.M."/>
            <person name="Sun H."/>
            <person name="Susca A."/>
            <person name="Todd R.B."/>
            <person name="Tsang A."/>
            <person name="Unkles S.E."/>
            <person name="van de Wiele N."/>
            <person name="van Rossen-Uffink D."/>
            <person name="Oliveira J.V."/>
            <person name="Vesth T.C."/>
            <person name="Visser J."/>
            <person name="Yu J.-H."/>
            <person name="Zhou M."/>
            <person name="Andersen M.R."/>
            <person name="Archer D.B."/>
            <person name="Baker S.E."/>
            <person name="Benoit I."/>
            <person name="Brakhage A.A."/>
            <person name="Braus G.H."/>
            <person name="Fischer R."/>
            <person name="Frisvad J.C."/>
            <person name="Goldman G.H."/>
            <person name="Houbraken J."/>
            <person name="Oakley B."/>
            <person name="Pocsi I."/>
            <person name="Scazzocchio C."/>
            <person name="Seiboth B."/>
            <person name="vanKuyk P.A."/>
            <person name="Wortman J."/>
            <person name="Dyer P.S."/>
            <person name="Grigoriev I.V."/>
        </authorList>
    </citation>
    <scope>NUCLEOTIDE SEQUENCE [LARGE SCALE GENOMIC DNA]</scope>
    <source>
        <strain evidence="2">CBS 583.65</strain>
    </source>
</reference>
<dbReference type="EMBL" id="KV878132">
    <property type="protein sequence ID" value="OJJ05049.1"/>
    <property type="molecule type" value="Genomic_DNA"/>
</dbReference>
<evidence type="ECO:0000313" key="2">
    <source>
        <dbReference type="Proteomes" id="UP000184073"/>
    </source>
</evidence>
<accession>A0A1L9PU33</accession>
<gene>
    <name evidence="1" type="ORF">ASPVEDRAFT_831126</name>
</gene>
<organism evidence="1 2">
    <name type="scientific">Aspergillus versicolor CBS 583.65</name>
    <dbReference type="NCBI Taxonomy" id="1036611"/>
    <lineage>
        <taxon>Eukaryota</taxon>
        <taxon>Fungi</taxon>
        <taxon>Dikarya</taxon>
        <taxon>Ascomycota</taxon>
        <taxon>Pezizomycotina</taxon>
        <taxon>Eurotiomycetes</taxon>
        <taxon>Eurotiomycetidae</taxon>
        <taxon>Eurotiales</taxon>
        <taxon>Aspergillaceae</taxon>
        <taxon>Aspergillus</taxon>
        <taxon>Aspergillus subgen. Nidulantes</taxon>
    </lineage>
</organism>
<dbReference type="GeneID" id="63732827"/>
<dbReference type="AlphaFoldDB" id="A0A1L9PU33"/>
<keyword evidence="2" id="KW-1185">Reference proteome</keyword>
<name>A0A1L9PU33_ASPVE</name>
<protein>
    <submittedName>
        <fullName evidence="1">Uncharacterized protein</fullName>
    </submittedName>
</protein>
<dbReference type="VEuPathDB" id="FungiDB:ASPVEDRAFT_831126"/>